<dbReference type="PANTHER" id="PTHR11496">
    <property type="entry name" value="ALCOHOL DEHYDROGENASE"/>
    <property type="match status" value="1"/>
</dbReference>
<accession>A0A3M5FVQ7</accession>
<dbReference type="CDD" id="cd08177">
    <property type="entry name" value="MAR"/>
    <property type="match status" value="1"/>
</dbReference>
<protein>
    <submittedName>
        <fullName evidence="6">Alcohol dehydrogenase, s IV</fullName>
    </submittedName>
</protein>
<dbReference type="InterPro" id="IPR039697">
    <property type="entry name" value="Alcohol_dehydrogenase_Fe"/>
</dbReference>
<proteinExistence type="inferred from homology"/>
<dbReference type="Gene3D" id="1.20.1090.10">
    <property type="entry name" value="Dehydroquinate synthase-like - alpha domain"/>
    <property type="match status" value="1"/>
</dbReference>
<evidence type="ECO:0000259" key="4">
    <source>
        <dbReference type="Pfam" id="PF00465"/>
    </source>
</evidence>
<dbReference type="Pfam" id="PF25137">
    <property type="entry name" value="ADH_Fe_C"/>
    <property type="match status" value="1"/>
</dbReference>
<gene>
    <name evidence="6" type="ORF">ALP59_02961</name>
</gene>
<dbReference type="InterPro" id="IPR001670">
    <property type="entry name" value="ADH_Fe/GldA"/>
</dbReference>
<dbReference type="PANTHER" id="PTHR11496:SF102">
    <property type="entry name" value="ALCOHOL DEHYDROGENASE 4"/>
    <property type="match status" value="1"/>
</dbReference>
<dbReference type="GO" id="GO:0018506">
    <property type="term" value="F:maleylacetate reductase activity"/>
    <property type="evidence" value="ECO:0007669"/>
    <property type="project" value="InterPro"/>
</dbReference>
<dbReference type="GO" id="GO:0046872">
    <property type="term" value="F:metal ion binding"/>
    <property type="evidence" value="ECO:0007669"/>
    <property type="project" value="InterPro"/>
</dbReference>
<dbReference type="InterPro" id="IPR056798">
    <property type="entry name" value="ADH_Fe_C"/>
</dbReference>
<dbReference type="Proteomes" id="UP000270499">
    <property type="component" value="Unassembled WGS sequence"/>
</dbReference>
<dbReference type="EMBL" id="RBSW01000232">
    <property type="protein sequence ID" value="RMS78579.1"/>
    <property type="molecule type" value="Genomic_DNA"/>
</dbReference>
<feature type="domain" description="Alcohol dehydrogenase iron-type/glycerol dehydrogenase GldA" evidence="4">
    <location>
        <begin position="25"/>
        <end position="168"/>
    </location>
</feature>
<sequence>MPTNPPLPQEINHMPTSDFVYNGQPSRVIFGKGSLKQLEAEIDRLGARRALILCTLEQRAQAEHVATLLGERAADIFDKAVMHVPIETARQAREVARQLDADCAVAIGGGSTTGLGKAIAMDSGLPILAIPTTYAGSEMTSVYGLTENGIKRTGKDPRVLPQTVIYDPELTTSLPLEISITSGMNAIAHAAEGLYAQDGNPVMSLMAEEGIRALVEGMKSIHRNPNDLDARGDCLYGAWLCGTVLGNVGMALHHKLCHTLGGSFNLPHAQTHTIVLPHAIAYNQSAAPALSRINRALGVDHISPAAALFDLSSSLGAPTRLKDLGMTEADLDRATDIALSNPYLNPRPIEAKAIRQLLQDAYEGVRPQ</sequence>
<dbReference type="FunFam" id="3.40.50.1970:FF:000015">
    <property type="entry name" value="Maleylacetate reductase 1"/>
    <property type="match status" value="1"/>
</dbReference>
<comment type="similarity">
    <text evidence="1">Belongs to the iron-containing alcohol dehydrogenase family.</text>
</comment>
<feature type="domain" description="Fe-containing alcohol dehydrogenase-like C-terminal" evidence="5">
    <location>
        <begin position="180"/>
        <end position="362"/>
    </location>
</feature>
<name>A0A3M5FVQ7_PSESS</name>
<reference evidence="6 7" key="1">
    <citation type="submission" date="2018-08" db="EMBL/GenBank/DDBJ databases">
        <title>Recombination of ecologically and evolutionarily significant loci maintains genetic cohesion in the Pseudomonas syringae species complex.</title>
        <authorList>
            <person name="Dillon M."/>
            <person name="Thakur S."/>
            <person name="Almeida R.N.D."/>
            <person name="Weir B.S."/>
            <person name="Guttman D.S."/>
        </authorList>
    </citation>
    <scope>NUCLEOTIDE SEQUENCE [LARGE SCALE GENOMIC DNA]</scope>
    <source>
        <strain evidence="6 7">ICMP 9421</strain>
    </source>
</reference>
<organism evidence="6 7">
    <name type="scientific">Pseudomonas savastanoi</name>
    <name type="common">Pseudomonas syringae pv. savastanoi</name>
    <dbReference type="NCBI Taxonomy" id="29438"/>
    <lineage>
        <taxon>Bacteria</taxon>
        <taxon>Pseudomonadati</taxon>
        <taxon>Pseudomonadota</taxon>
        <taxon>Gammaproteobacteria</taxon>
        <taxon>Pseudomonadales</taxon>
        <taxon>Pseudomonadaceae</taxon>
        <taxon>Pseudomonas</taxon>
    </lineage>
</organism>
<evidence type="ECO:0000313" key="6">
    <source>
        <dbReference type="EMBL" id="RMS78579.1"/>
    </source>
</evidence>
<dbReference type="AlphaFoldDB" id="A0A3M5FVQ7"/>
<dbReference type="SUPFAM" id="SSF56796">
    <property type="entry name" value="Dehydroquinate synthase-like"/>
    <property type="match status" value="1"/>
</dbReference>
<keyword evidence="2" id="KW-0560">Oxidoreductase</keyword>
<dbReference type="GO" id="GO:0004022">
    <property type="term" value="F:alcohol dehydrogenase (NAD+) activity"/>
    <property type="evidence" value="ECO:0007669"/>
    <property type="project" value="TreeGrafter"/>
</dbReference>
<evidence type="ECO:0000256" key="3">
    <source>
        <dbReference type="ARBA" id="ARBA00023027"/>
    </source>
</evidence>
<dbReference type="Gene3D" id="3.40.50.1970">
    <property type="match status" value="1"/>
</dbReference>
<comment type="caution">
    <text evidence="6">The sequence shown here is derived from an EMBL/GenBank/DDBJ whole genome shotgun (WGS) entry which is preliminary data.</text>
</comment>
<dbReference type="Pfam" id="PF00465">
    <property type="entry name" value="Fe-ADH"/>
    <property type="match status" value="1"/>
</dbReference>
<evidence type="ECO:0000259" key="5">
    <source>
        <dbReference type="Pfam" id="PF25137"/>
    </source>
</evidence>
<dbReference type="InterPro" id="IPR034786">
    <property type="entry name" value="MAR"/>
</dbReference>
<evidence type="ECO:0000313" key="7">
    <source>
        <dbReference type="Proteomes" id="UP000270499"/>
    </source>
</evidence>
<evidence type="ECO:0000256" key="1">
    <source>
        <dbReference type="ARBA" id="ARBA00007358"/>
    </source>
</evidence>
<evidence type="ECO:0000256" key="2">
    <source>
        <dbReference type="ARBA" id="ARBA00023002"/>
    </source>
</evidence>
<keyword evidence="3" id="KW-0520">NAD</keyword>